<dbReference type="EMBL" id="JAVLET010000003">
    <property type="protein sequence ID" value="KAL0471853.1"/>
    <property type="molecule type" value="Genomic_DNA"/>
</dbReference>
<name>A0ABR3DHW3_NEUIN</name>
<accession>A0ABR3DHW3</accession>
<evidence type="ECO:0000313" key="1">
    <source>
        <dbReference type="EMBL" id="KAL0471853.1"/>
    </source>
</evidence>
<organism evidence="1 2">
    <name type="scientific">Neurospora intermedia</name>
    <dbReference type="NCBI Taxonomy" id="5142"/>
    <lineage>
        <taxon>Eukaryota</taxon>
        <taxon>Fungi</taxon>
        <taxon>Dikarya</taxon>
        <taxon>Ascomycota</taxon>
        <taxon>Pezizomycotina</taxon>
        <taxon>Sordariomycetes</taxon>
        <taxon>Sordariomycetidae</taxon>
        <taxon>Sordariales</taxon>
        <taxon>Sordariaceae</taxon>
        <taxon>Neurospora</taxon>
    </lineage>
</organism>
<sequence>MMPLRNAWVFLTDIEIPHLTRYTGARGQSTGAVYSPILYLLHPVNKIDGAASEFSPHTMVAYYRSLSNLPHPTISFRPVKQ</sequence>
<keyword evidence="2" id="KW-1185">Reference proteome</keyword>
<evidence type="ECO:0000313" key="2">
    <source>
        <dbReference type="Proteomes" id="UP001451303"/>
    </source>
</evidence>
<protein>
    <submittedName>
        <fullName evidence="1">Uncharacterized protein</fullName>
    </submittedName>
</protein>
<comment type="caution">
    <text evidence="1">The sequence shown here is derived from an EMBL/GenBank/DDBJ whole genome shotgun (WGS) entry which is preliminary data.</text>
</comment>
<gene>
    <name evidence="1" type="ORF">QR685DRAFT_216497</name>
</gene>
<proteinExistence type="predicted"/>
<reference evidence="1 2" key="1">
    <citation type="submission" date="2023-09" db="EMBL/GenBank/DDBJ databases">
        <title>Multi-omics analysis of a traditional fermented food reveals byproduct-associated fungal strains for waste-to-food upcycling.</title>
        <authorList>
            <consortium name="Lawrence Berkeley National Laboratory"/>
            <person name="Rekdal V.M."/>
            <person name="Villalobos-Escobedo J.M."/>
            <person name="Rodriguez-Valeron N."/>
            <person name="Garcia M.O."/>
            <person name="Vasquez D.P."/>
            <person name="Damayanti I."/>
            <person name="Sorensen P.M."/>
            <person name="Baidoo E.E."/>
            <person name="De Carvalho A.C."/>
            <person name="Riley R."/>
            <person name="Lipzen A."/>
            <person name="He G."/>
            <person name="Yan M."/>
            <person name="Haridas S."/>
            <person name="Daum C."/>
            <person name="Yoshinaga Y."/>
            <person name="Ng V."/>
            <person name="Grigoriev I.V."/>
            <person name="Munk R."/>
            <person name="Nuraida L."/>
            <person name="Wijaya C.H."/>
            <person name="Morales P.-C."/>
            <person name="Keasling J.D."/>
        </authorList>
    </citation>
    <scope>NUCLEOTIDE SEQUENCE [LARGE SCALE GENOMIC DNA]</scope>
    <source>
        <strain evidence="1 2">FGSC 2613</strain>
    </source>
</reference>
<dbReference type="Proteomes" id="UP001451303">
    <property type="component" value="Unassembled WGS sequence"/>
</dbReference>